<evidence type="ECO:0000313" key="2">
    <source>
        <dbReference type="Proteomes" id="UP000829398"/>
    </source>
</evidence>
<dbReference type="EMBL" id="CM039177">
    <property type="protein sequence ID" value="KAH9696099.1"/>
    <property type="molecule type" value="Genomic_DNA"/>
</dbReference>
<organism evidence="1 2">
    <name type="scientific">Citrus sinensis</name>
    <name type="common">Sweet orange</name>
    <name type="synonym">Citrus aurantium var. sinensis</name>
    <dbReference type="NCBI Taxonomy" id="2711"/>
    <lineage>
        <taxon>Eukaryota</taxon>
        <taxon>Viridiplantae</taxon>
        <taxon>Streptophyta</taxon>
        <taxon>Embryophyta</taxon>
        <taxon>Tracheophyta</taxon>
        <taxon>Spermatophyta</taxon>
        <taxon>Magnoliopsida</taxon>
        <taxon>eudicotyledons</taxon>
        <taxon>Gunneridae</taxon>
        <taxon>Pentapetalae</taxon>
        <taxon>rosids</taxon>
        <taxon>malvids</taxon>
        <taxon>Sapindales</taxon>
        <taxon>Rutaceae</taxon>
        <taxon>Aurantioideae</taxon>
        <taxon>Citrus</taxon>
    </lineage>
</organism>
<keyword evidence="2" id="KW-1185">Reference proteome</keyword>
<reference evidence="2" key="1">
    <citation type="journal article" date="2023" name="Hortic. Res.">
        <title>A chromosome-level phased genome enabling allele-level studies in sweet orange: a case study on citrus Huanglongbing tolerance.</title>
        <authorList>
            <person name="Wu B."/>
            <person name="Yu Q."/>
            <person name="Deng Z."/>
            <person name="Duan Y."/>
            <person name="Luo F."/>
            <person name="Gmitter F. Jr."/>
        </authorList>
    </citation>
    <scope>NUCLEOTIDE SEQUENCE [LARGE SCALE GENOMIC DNA]</scope>
    <source>
        <strain evidence="2">cv. Valencia</strain>
    </source>
</reference>
<evidence type="ECO:0000313" key="1">
    <source>
        <dbReference type="EMBL" id="KAH9696099.1"/>
    </source>
</evidence>
<proteinExistence type="predicted"/>
<protein>
    <submittedName>
        <fullName evidence="1">Ras-related protein RABG3f</fullName>
    </submittedName>
</protein>
<name>A0ACB8IGC8_CITSI</name>
<comment type="caution">
    <text evidence="1">The sequence shown here is derived from an EMBL/GenBank/DDBJ whole genome shotgun (WGS) entry which is preliminary data.</text>
</comment>
<accession>A0ACB8IGC8</accession>
<gene>
    <name evidence="1" type="ORF">KPL71_023045</name>
</gene>
<sequence>MPSRRRTLLKVIILGDSGVGKTSLMNQYPFEFFLFFYLKYVNKKFSNQYKATIGADFLTKEVQFEDRLFTLQIWDTAGQERFQSLGVAFYRGADCCVLVYDVNSMKSFDNLNNWREEFLIQASPSDPDNFPFVVLGNKIDVDGGNSRVVSEKKARAWCASKGNIPYFETSAKEGINVEEAFQCIAKNALKSGEEEEILENTLILSSVQATDVVFHLLDEFEIILILFALVLVGKSLCSEDTCRTPLMLVTAASQGQVDASAKDMV</sequence>
<dbReference type="Proteomes" id="UP000829398">
    <property type="component" value="Chromosome 8"/>
</dbReference>